<keyword evidence="6" id="KW-1185">Reference proteome</keyword>
<dbReference type="Proteomes" id="UP000319143">
    <property type="component" value="Unassembled WGS sequence"/>
</dbReference>
<evidence type="ECO:0000256" key="3">
    <source>
        <dbReference type="ARBA" id="ARBA00023125"/>
    </source>
</evidence>
<dbReference type="OrthoDB" id="9811611at2"/>
<dbReference type="SUPFAM" id="SSF116734">
    <property type="entry name" value="DNA methylase specificity domain"/>
    <property type="match status" value="2"/>
</dbReference>
<gene>
    <name evidence="5" type="primary">hsdS</name>
    <name evidence="5" type="ORF">Poly41_01730</name>
</gene>
<evidence type="ECO:0000256" key="2">
    <source>
        <dbReference type="ARBA" id="ARBA00022747"/>
    </source>
</evidence>
<dbReference type="PANTHER" id="PTHR30408">
    <property type="entry name" value="TYPE-1 RESTRICTION ENZYME ECOKI SPECIFICITY PROTEIN"/>
    <property type="match status" value="1"/>
</dbReference>
<organism evidence="5 6">
    <name type="scientific">Novipirellula artificiosorum</name>
    <dbReference type="NCBI Taxonomy" id="2528016"/>
    <lineage>
        <taxon>Bacteria</taxon>
        <taxon>Pseudomonadati</taxon>
        <taxon>Planctomycetota</taxon>
        <taxon>Planctomycetia</taxon>
        <taxon>Pirellulales</taxon>
        <taxon>Pirellulaceae</taxon>
        <taxon>Novipirellula</taxon>
    </lineage>
</organism>
<dbReference type="InterPro" id="IPR044946">
    <property type="entry name" value="Restrct_endonuc_typeI_TRD_sf"/>
</dbReference>
<dbReference type="GO" id="GO:0009307">
    <property type="term" value="P:DNA restriction-modification system"/>
    <property type="evidence" value="ECO:0007669"/>
    <property type="project" value="UniProtKB-KW"/>
</dbReference>
<dbReference type="RefSeq" id="WP_146524040.1">
    <property type="nucleotide sequence ID" value="NZ_SJPV01000001.1"/>
</dbReference>
<dbReference type="PANTHER" id="PTHR30408:SF12">
    <property type="entry name" value="TYPE I RESTRICTION ENZYME MJAVIII SPECIFICITY SUBUNIT"/>
    <property type="match status" value="1"/>
</dbReference>
<dbReference type="CDD" id="cd17260">
    <property type="entry name" value="RMtype1_S_EcoEI-TRD1-CR1_like"/>
    <property type="match status" value="1"/>
</dbReference>
<comment type="similarity">
    <text evidence="1">Belongs to the type-I restriction system S methylase family.</text>
</comment>
<dbReference type="Pfam" id="PF01420">
    <property type="entry name" value="Methylase_S"/>
    <property type="match status" value="1"/>
</dbReference>
<reference evidence="5 6" key="1">
    <citation type="submission" date="2019-02" db="EMBL/GenBank/DDBJ databases">
        <title>Deep-cultivation of Planctomycetes and their phenomic and genomic characterization uncovers novel biology.</title>
        <authorList>
            <person name="Wiegand S."/>
            <person name="Jogler M."/>
            <person name="Boedeker C."/>
            <person name="Pinto D."/>
            <person name="Vollmers J."/>
            <person name="Rivas-Marin E."/>
            <person name="Kohn T."/>
            <person name="Peeters S.H."/>
            <person name="Heuer A."/>
            <person name="Rast P."/>
            <person name="Oberbeckmann S."/>
            <person name="Bunk B."/>
            <person name="Jeske O."/>
            <person name="Meyerdierks A."/>
            <person name="Storesund J.E."/>
            <person name="Kallscheuer N."/>
            <person name="Luecker S."/>
            <person name="Lage O.M."/>
            <person name="Pohl T."/>
            <person name="Merkel B.J."/>
            <person name="Hornburger P."/>
            <person name="Mueller R.-W."/>
            <person name="Bruemmer F."/>
            <person name="Labrenz M."/>
            <person name="Spormann A.M."/>
            <person name="Op Den Camp H."/>
            <person name="Overmann J."/>
            <person name="Amann R."/>
            <person name="Jetten M.S.M."/>
            <person name="Mascher T."/>
            <person name="Medema M.H."/>
            <person name="Devos D.P."/>
            <person name="Kaster A.-K."/>
            <person name="Ovreas L."/>
            <person name="Rohde M."/>
            <person name="Galperin M.Y."/>
            <person name="Jogler C."/>
        </authorList>
    </citation>
    <scope>NUCLEOTIDE SEQUENCE [LARGE SCALE GENOMIC DNA]</scope>
    <source>
        <strain evidence="5 6">Poly41</strain>
    </source>
</reference>
<keyword evidence="2" id="KW-0680">Restriction system</keyword>
<evidence type="ECO:0000313" key="6">
    <source>
        <dbReference type="Proteomes" id="UP000319143"/>
    </source>
</evidence>
<sequence length="396" mass="44094">MNVIKRPISEVVDVNPRIPTEIASDIKRKVDFVPMAQLSEQGDVTPNGSRHLGDVMKGYTYFENGDVIVAKITPCMENGKAAFVDNLPHQIGFGSTEFHVLRPSDSVDGRYLFYMVWNSKFRNEAEGNMTGSAGQKRVPKAFFDRFVIPLPPLSEQKRIADILDKADAIRRKRRDAISQAETILRSAYSQIFGDPVANPQNWPVEDLGSIADIVTGYAFKSAEYVDKGVRLCRGANVMPDTISWADVRYWRPEDKSVDTKLHLAEGDVVLAMDRPWISSGIKVAQVTQADLPTYLVQRVTRLRGDDSVSNAFLYQTIRHPAFTAHCGGLKTETTIPHISSADIKSFQVPVAPKELHGRFETLAQKTQADVKKLTVAAEEADDLFHSLVQCAFKGQL</sequence>
<dbReference type="AlphaFoldDB" id="A0A5C6DZ03"/>
<dbReference type="GO" id="GO:0003677">
    <property type="term" value="F:DNA binding"/>
    <property type="evidence" value="ECO:0007669"/>
    <property type="project" value="UniProtKB-KW"/>
</dbReference>
<keyword evidence="3" id="KW-0238">DNA-binding</keyword>
<dbReference type="InterPro" id="IPR000055">
    <property type="entry name" value="Restrct_endonuc_typeI_TRD"/>
</dbReference>
<protein>
    <submittedName>
        <fullName evidence="5">Type-1 restriction enzyme EcoKI specificity protein</fullName>
    </submittedName>
</protein>
<accession>A0A5C6DZ03</accession>
<dbReference type="InterPro" id="IPR052021">
    <property type="entry name" value="Type-I_RS_S_subunit"/>
</dbReference>
<name>A0A5C6DZ03_9BACT</name>
<evidence type="ECO:0000259" key="4">
    <source>
        <dbReference type="Pfam" id="PF01420"/>
    </source>
</evidence>
<dbReference type="EMBL" id="SJPV01000001">
    <property type="protein sequence ID" value="TWU41880.1"/>
    <property type="molecule type" value="Genomic_DNA"/>
</dbReference>
<dbReference type="CDD" id="cd17259">
    <property type="entry name" value="RMtype1_S_StySKI-TRD2-CR2_like"/>
    <property type="match status" value="1"/>
</dbReference>
<comment type="caution">
    <text evidence="5">The sequence shown here is derived from an EMBL/GenBank/DDBJ whole genome shotgun (WGS) entry which is preliminary data.</text>
</comment>
<dbReference type="Gene3D" id="3.90.220.20">
    <property type="entry name" value="DNA methylase specificity domains"/>
    <property type="match status" value="2"/>
</dbReference>
<evidence type="ECO:0000313" key="5">
    <source>
        <dbReference type="EMBL" id="TWU41880.1"/>
    </source>
</evidence>
<evidence type="ECO:0000256" key="1">
    <source>
        <dbReference type="ARBA" id="ARBA00010923"/>
    </source>
</evidence>
<feature type="domain" description="Type I restriction modification DNA specificity" evidence="4">
    <location>
        <begin position="43"/>
        <end position="177"/>
    </location>
</feature>
<proteinExistence type="inferred from homology"/>